<comment type="caution">
    <text evidence="1">The sequence shown here is derived from an EMBL/GenBank/DDBJ whole genome shotgun (WGS) entry which is preliminary data.</text>
</comment>
<accession>A0A9Q1BII8</accession>
<gene>
    <name evidence="1" type="ORF">HOLleu_32077</name>
</gene>
<sequence length="77" mass="8629">MAHTAWLQTIATDGRPNIGGCHPHTPRSPRPCLDQFLLLHTVVGTLCKVGRNLCVYQLQRIVGKFCIISFRAKICQQ</sequence>
<evidence type="ECO:0000313" key="2">
    <source>
        <dbReference type="Proteomes" id="UP001152320"/>
    </source>
</evidence>
<name>A0A9Q1BII8_HOLLE</name>
<reference evidence="1" key="1">
    <citation type="submission" date="2021-10" db="EMBL/GenBank/DDBJ databases">
        <title>Tropical sea cucumber genome reveals ecological adaptation and Cuvierian tubules defense mechanism.</title>
        <authorList>
            <person name="Chen T."/>
        </authorList>
    </citation>
    <scope>NUCLEOTIDE SEQUENCE</scope>
    <source>
        <strain evidence="1">Nanhai2018</strain>
        <tissue evidence="1">Muscle</tissue>
    </source>
</reference>
<evidence type="ECO:0000313" key="1">
    <source>
        <dbReference type="EMBL" id="KAJ8027047.1"/>
    </source>
</evidence>
<organism evidence="1 2">
    <name type="scientific">Holothuria leucospilota</name>
    <name type="common">Black long sea cucumber</name>
    <name type="synonym">Mertensiothuria leucospilota</name>
    <dbReference type="NCBI Taxonomy" id="206669"/>
    <lineage>
        <taxon>Eukaryota</taxon>
        <taxon>Metazoa</taxon>
        <taxon>Echinodermata</taxon>
        <taxon>Eleutherozoa</taxon>
        <taxon>Echinozoa</taxon>
        <taxon>Holothuroidea</taxon>
        <taxon>Aspidochirotacea</taxon>
        <taxon>Aspidochirotida</taxon>
        <taxon>Holothuriidae</taxon>
        <taxon>Holothuria</taxon>
    </lineage>
</organism>
<dbReference type="Proteomes" id="UP001152320">
    <property type="component" value="Chromosome 16"/>
</dbReference>
<dbReference type="AlphaFoldDB" id="A0A9Q1BII8"/>
<protein>
    <submittedName>
        <fullName evidence="1">Uncharacterized protein</fullName>
    </submittedName>
</protein>
<proteinExistence type="predicted"/>
<dbReference type="EMBL" id="JAIZAY010000016">
    <property type="protein sequence ID" value="KAJ8027047.1"/>
    <property type="molecule type" value="Genomic_DNA"/>
</dbReference>
<keyword evidence="2" id="KW-1185">Reference proteome</keyword>